<sequence>MQGAKLKQKLKMFERDSFLDKEKTREKTAEVIIKMSEKQGVNDVMVSIGIITAQLQESSVQNVKSRIISQQHETSAYFQPYESEPSRDTVRQLAPPEKKTSGKRSSLLILKLTKVLKAIKALTGNRSKRDSFDVYGEHVANKLRTYKAFIRSNVEQKINCLLHDADTQMIYQSQEQWNQRPTYLPPVSVSSASSSSYPSPFPFPHPGNQKAFDIL</sequence>
<feature type="compositionally biased region" description="Basic and acidic residues" evidence="1">
    <location>
        <begin position="84"/>
        <end position="100"/>
    </location>
</feature>
<keyword evidence="3" id="KW-1185">Reference proteome</keyword>
<dbReference type="OrthoDB" id="10051975at2759"/>
<gene>
    <name evidence="2" type="ORF">PSYICH_LOCUS15099</name>
</gene>
<dbReference type="AlphaFoldDB" id="A0A9P0D5P9"/>
<evidence type="ECO:0000313" key="2">
    <source>
        <dbReference type="EMBL" id="CAH1115123.1"/>
    </source>
</evidence>
<protein>
    <submittedName>
        <fullName evidence="2">Uncharacterized protein</fullName>
    </submittedName>
</protein>
<evidence type="ECO:0000313" key="3">
    <source>
        <dbReference type="Proteomes" id="UP001153636"/>
    </source>
</evidence>
<proteinExistence type="predicted"/>
<feature type="region of interest" description="Disordered" evidence="1">
    <location>
        <begin position="79"/>
        <end position="102"/>
    </location>
</feature>
<organism evidence="2 3">
    <name type="scientific">Psylliodes chrysocephalus</name>
    <dbReference type="NCBI Taxonomy" id="3402493"/>
    <lineage>
        <taxon>Eukaryota</taxon>
        <taxon>Metazoa</taxon>
        <taxon>Ecdysozoa</taxon>
        <taxon>Arthropoda</taxon>
        <taxon>Hexapoda</taxon>
        <taxon>Insecta</taxon>
        <taxon>Pterygota</taxon>
        <taxon>Neoptera</taxon>
        <taxon>Endopterygota</taxon>
        <taxon>Coleoptera</taxon>
        <taxon>Polyphaga</taxon>
        <taxon>Cucujiformia</taxon>
        <taxon>Chrysomeloidea</taxon>
        <taxon>Chrysomelidae</taxon>
        <taxon>Galerucinae</taxon>
        <taxon>Alticini</taxon>
        <taxon>Psylliodes</taxon>
    </lineage>
</organism>
<accession>A0A9P0D5P9</accession>
<dbReference type="Proteomes" id="UP001153636">
    <property type="component" value="Chromosome 9"/>
</dbReference>
<name>A0A9P0D5P9_9CUCU</name>
<evidence type="ECO:0000256" key="1">
    <source>
        <dbReference type="SAM" id="MobiDB-lite"/>
    </source>
</evidence>
<reference evidence="2" key="1">
    <citation type="submission" date="2022-01" db="EMBL/GenBank/DDBJ databases">
        <authorList>
            <person name="King R."/>
        </authorList>
    </citation>
    <scope>NUCLEOTIDE SEQUENCE</scope>
</reference>
<dbReference type="EMBL" id="OV651821">
    <property type="protein sequence ID" value="CAH1115123.1"/>
    <property type="molecule type" value="Genomic_DNA"/>
</dbReference>